<comment type="caution">
    <text evidence="1">The sequence shown here is derived from an EMBL/GenBank/DDBJ whole genome shotgun (WGS) entry which is preliminary data.</text>
</comment>
<evidence type="ECO:0000313" key="2">
    <source>
        <dbReference type="Proteomes" id="UP001634394"/>
    </source>
</evidence>
<name>A0ABD3Y147_SINWO</name>
<dbReference type="AlphaFoldDB" id="A0ABD3Y147"/>
<reference evidence="1 2" key="1">
    <citation type="submission" date="2024-11" db="EMBL/GenBank/DDBJ databases">
        <title>Chromosome-level genome assembly of the freshwater bivalve Anodonta woodiana.</title>
        <authorList>
            <person name="Chen X."/>
        </authorList>
    </citation>
    <scope>NUCLEOTIDE SEQUENCE [LARGE SCALE GENOMIC DNA]</scope>
    <source>
        <strain evidence="1">MN2024</strain>
        <tissue evidence="1">Gills</tissue>
    </source>
</reference>
<proteinExistence type="predicted"/>
<organism evidence="1 2">
    <name type="scientific">Sinanodonta woodiana</name>
    <name type="common">Chinese pond mussel</name>
    <name type="synonym">Anodonta woodiana</name>
    <dbReference type="NCBI Taxonomy" id="1069815"/>
    <lineage>
        <taxon>Eukaryota</taxon>
        <taxon>Metazoa</taxon>
        <taxon>Spiralia</taxon>
        <taxon>Lophotrochozoa</taxon>
        <taxon>Mollusca</taxon>
        <taxon>Bivalvia</taxon>
        <taxon>Autobranchia</taxon>
        <taxon>Heteroconchia</taxon>
        <taxon>Palaeoheterodonta</taxon>
        <taxon>Unionida</taxon>
        <taxon>Unionoidea</taxon>
        <taxon>Unionidae</taxon>
        <taxon>Unioninae</taxon>
        <taxon>Sinanodonta</taxon>
    </lineage>
</organism>
<dbReference type="EMBL" id="JBJQND010000001">
    <property type="protein sequence ID" value="KAL3892191.1"/>
    <property type="molecule type" value="Genomic_DNA"/>
</dbReference>
<evidence type="ECO:0000313" key="1">
    <source>
        <dbReference type="EMBL" id="KAL3892191.1"/>
    </source>
</evidence>
<accession>A0ABD3Y147</accession>
<gene>
    <name evidence="1" type="ORF">ACJMK2_004423</name>
</gene>
<protein>
    <submittedName>
        <fullName evidence="1">Uncharacterized protein</fullName>
    </submittedName>
</protein>
<keyword evidence="2" id="KW-1185">Reference proteome</keyword>
<sequence length="60" mass="7344">MLIRMKHADYITYRLKMSVNTLLRGKDIFMNIIKKKKEDKVDDEIRNKLKPGFFRCLNRR</sequence>
<dbReference type="Proteomes" id="UP001634394">
    <property type="component" value="Unassembled WGS sequence"/>
</dbReference>